<gene>
    <name evidence="2" type="ORF">SDC9_193981</name>
</gene>
<protein>
    <submittedName>
        <fullName evidence="2">Uncharacterized protein</fullName>
    </submittedName>
</protein>
<comment type="caution">
    <text evidence="2">The sequence shown here is derived from an EMBL/GenBank/DDBJ whole genome shotgun (WGS) entry which is preliminary data.</text>
</comment>
<feature type="compositionally biased region" description="Basic and acidic residues" evidence="1">
    <location>
        <begin position="67"/>
        <end position="83"/>
    </location>
</feature>
<evidence type="ECO:0000313" key="2">
    <source>
        <dbReference type="EMBL" id="MPN46395.1"/>
    </source>
</evidence>
<sequence length="113" mass="12137">MGVLRFVALGAQLLVHLRAEAVHQHQLDAHGLDQRQILHDALQLACGNRLAGDAHHEGLVSELVDIGSHRPEPGDKGEIEDSGHGVGLSGLRDPMKAKKKRLVAVRPQAQCAV</sequence>
<dbReference type="EMBL" id="VSSQ01107023">
    <property type="protein sequence ID" value="MPN46395.1"/>
    <property type="molecule type" value="Genomic_DNA"/>
</dbReference>
<accession>A0A645I514</accession>
<name>A0A645I514_9ZZZZ</name>
<feature type="region of interest" description="Disordered" evidence="1">
    <location>
        <begin position="66"/>
        <end position="92"/>
    </location>
</feature>
<evidence type="ECO:0000256" key="1">
    <source>
        <dbReference type="SAM" id="MobiDB-lite"/>
    </source>
</evidence>
<dbReference type="AlphaFoldDB" id="A0A645I514"/>
<reference evidence="2" key="1">
    <citation type="submission" date="2019-08" db="EMBL/GenBank/DDBJ databases">
        <authorList>
            <person name="Kucharzyk K."/>
            <person name="Murdoch R.W."/>
            <person name="Higgins S."/>
            <person name="Loffler F."/>
        </authorList>
    </citation>
    <scope>NUCLEOTIDE SEQUENCE</scope>
</reference>
<organism evidence="2">
    <name type="scientific">bioreactor metagenome</name>
    <dbReference type="NCBI Taxonomy" id="1076179"/>
    <lineage>
        <taxon>unclassified sequences</taxon>
        <taxon>metagenomes</taxon>
        <taxon>ecological metagenomes</taxon>
    </lineage>
</organism>
<proteinExistence type="predicted"/>